<organism evidence="3">
    <name type="scientific">marine metagenome</name>
    <dbReference type="NCBI Taxonomy" id="408172"/>
    <lineage>
        <taxon>unclassified sequences</taxon>
        <taxon>metagenomes</taxon>
        <taxon>ecological metagenomes</taxon>
    </lineage>
</organism>
<evidence type="ECO:0000256" key="1">
    <source>
        <dbReference type="ARBA" id="ARBA00023239"/>
    </source>
</evidence>
<accession>A0A381SRA3</accession>
<proteinExistence type="predicted"/>
<sequence length="313" mass="33362">MATIATAAERSNISGKHLEFKGVFPANPTPVYADGRINEKALKNIFEDNLAHGVDGFWVAGSTGEGPVMSEMQREATARVAGETISGKGLSIMHVGAISTESAAKGAKAAKDYGCDAICCVPPFFFRGGDQMTIDHYRRVADAAEGLPFFVYNLPQLTQVDTNPDLMEKIVDAVPNVVGLKHSAMNFGDIRLFADMGLKCFSGNGTLPLPALTMGAVGTVDAPLSIAPWHYSELYNAWEQGDMKTAQRLQDGVLEIVNVVRMFGAPAAVTKLILSERLGVDCGRPIPPVTDLTDEQRVIVLAAAKNAGLLEAP</sequence>
<protein>
    <recommendedName>
        <fullName evidence="4">Dihydrodipicolinate synthase</fullName>
    </recommendedName>
</protein>
<evidence type="ECO:0000313" key="3">
    <source>
        <dbReference type="EMBL" id="SVA06532.1"/>
    </source>
</evidence>
<dbReference type="GO" id="GO:0008840">
    <property type="term" value="F:4-hydroxy-tetrahydrodipicolinate synthase activity"/>
    <property type="evidence" value="ECO:0007669"/>
    <property type="project" value="TreeGrafter"/>
</dbReference>
<dbReference type="PROSITE" id="PS00666">
    <property type="entry name" value="DHDPS_2"/>
    <property type="match status" value="1"/>
</dbReference>
<dbReference type="SUPFAM" id="SSF51569">
    <property type="entry name" value="Aldolase"/>
    <property type="match status" value="1"/>
</dbReference>
<dbReference type="PANTHER" id="PTHR12128:SF66">
    <property type="entry name" value="4-HYDROXY-2-OXOGLUTARATE ALDOLASE, MITOCHONDRIAL"/>
    <property type="match status" value="1"/>
</dbReference>
<gene>
    <name evidence="3" type="ORF">METZ01_LOCUS59386</name>
</gene>
<dbReference type="InterPro" id="IPR020625">
    <property type="entry name" value="Schiff_base-form_aldolases_AS"/>
</dbReference>
<dbReference type="PIRSF" id="PIRSF001365">
    <property type="entry name" value="DHDPS"/>
    <property type="match status" value="1"/>
</dbReference>
<dbReference type="Pfam" id="PF00701">
    <property type="entry name" value="DHDPS"/>
    <property type="match status" value="1"/>
</dbReference>
<dbReference type="CDD" id="cd00408">
    <property type="entry name" value="DHDPS-like"/>
    <property type="match status" value="1"/>
</dbReference>
<dbReference type="PANTHER" id="PTHR12128">
    <property type="entry name" value="DIHYDRODIPICOLINATE SYNTHASE"/>
    <property type="match status" value="1"/>
</dbReference>
<keyword evidence="2" id="KW-0704">Schiff base</keyword>
<dbReference type="SMART" id="SM01130">
    <property type="entry name" value="DHDPS"/>
    <property type="match status" value="1"/>
</dbReference>
<reference evidence="3" key="1">
    <citation type="submission" date="2018-05" db="EMBL/GenBank/DDBJ databases">
        <authorList>
            <person name="Lanie J.A."/>
            <person name="Ng W.-L."/>
            <person name="Kazmierczak K.M."/>
            <person name="Andrzejewski T.M."/>
            <person name="Davidsen T.M."/>
            <person name="Wayne K.J."/>
            <person name="Tettelin H."/>
            <person name="Glass J.I."/>
            <person name="Rusch D."/>
            <person name="Podicherti R."/>
            <person name="Tsui H.-C.T."/>
            <person name="Winkler M.E."/>
        </authorList>
    </citation>
    <scope>NUCLEOTIDE SEQUENCE</scope>
</reference>
<dbReference type="InterPro" id="IPR002220">
    <property type="entry name" value="DapA-like"/>
</dbReference>
<dbReference type="Gene3D" id="3.20.20.70">
    <property type="entry name" value="Aldolase class I"/>
    <property type="match status" value="1"/>
</dbReference>
<dbReference type="EMBL" id="UINC01003462">
    <property type="protein sequence ID" value="SVA06532.1"/>
    <property type="molecule type" value="Genomic_DNA"/>
</dbReference>
<evidence type="ECO:0008006" key="4">
    <source>
        <dbReference type="Google" id="ProtNLM"/>
    </source>
</evidence>
<dbReference type="InterPro" id="IPR013785">
    <property type="entry name" value="Aldolase_TIM"/>
</dbReference>
<evidence type="ECO:0000256" key="2">
    <source>
        <dbReference type="ARBA" id="ARBA00023270"/>
    </source>
</evidence>
<name>A0A381SRA3_9ZZZZ</name>
<dbReference type="PRINTS" id="PR00146">
    <property type="entry name" value="DHPICSNTHASE"/>
</dbReference>
<dbReference type="GO" id="GO:0044281">
    <property type="term" value="P:small molecule metabolic process"/>
    <property type="evidence" value="ECO:0007669"/>
    <property type="project" value="UniProtKB-ARBA"/>
</dbReference>
<dbReference type="AlphaFoldDB" id="A0A381SRA3"/>
<keyword evidence="1" id="KW-0456">Lyase</keyword>